<dbReference type="AlphaFoldDB" id="A0A0A9G1B6"/>
<sequence length="44" mass="4806">MSIRHSGSISLLGCVRLVPPRRLLTSGGYSLLLFFSMLLAKVSK</sequence>
<reference evidence="1" key="2">
    <citation type="journal article" date="2015" name="Data Brief">
        <title>Shoot transcriptome of the giant reed, Arundo donax.</title>
        <authorList>
            <person name="Barrero R.A."/>
            <person name="Guerrero F.D."/>
            <person name="Moolhuijzen P."/>
            <person name="Goolsby J.A."/>
            <person name="Tidwell J."/>
            <person name="Bellgard S.E."/>
            <person name="Bellgard M.I."/>
        </authorList>
    </citation>
    <scope>NUCLEOTIDE SEQUENCE</scope>
    <source>
        <tissue evidence="1">Shoot tissue taken approximately 20 cm above the soil surface</tissue>
    </source>
</reference>
<name>A0A0A9G1B6_ARUDO</name>
<accession>A0A0A9G1B6</accession>
<proteinExistence type="predicted"/>
<protein>
    <submittedName>
        <fullName evidence="1">Uncharacterized protein</fullName>
    </submittedName>
</protein>
<evidence type="ECO:0000313" key="1">
    <source>
        <dbReference type="EMBL" id="JAE18302.1"/>
    </source>
</evidence>
<organism evidence="1">
    <name type="scientific">Arundo donax</name>
    <name type="common">Giant reed</name>
    <name type="synonym">Donax arundinaceus</name>
    <dbReference type="NCBI Taxonomy" id="35708"/>
    <lineage>
        <taxon>Eukaryota</taxon>
        <taxon>Viridiplantae</taxon>
        <taxon>Streptophyta</taxon>
        <taxon>Embryophyta</taxon>
        <taxon>Tracheophyta</taxon>
        <taxon>Spermatophyta</taxon>
        <taxon>Magnoliopsida</taxon>
        <taxon>Liliopsida</taxon>
        <taxon>Poales</taxon>
        <taxon>Poaceae</taxon>
        <taxon>PACMAD clade</taxon>
        <taxon>Arundinoideae</taxon>
        <taxon>Arundineae</taxon>
        <taxon>Arundo</taxon>
    </lineage>
</organism>
<dbReference type="EMBL" id="GBRH01179594">
    <property type="protein sequence ID" value="JAE18302.1"/>
    <property type="molecule type" value="Transcribed_RNA"/>
</dbReference>
<reference evidence="1" key="1">
    <citation type="submission" date="2014-09" db="EMBL/GenBank/DDBJ databases">
        <authorList>
            <person name="Magalhaes I.L.F."/>
            <person name="Oliveira U."/>
            <person name="Santos F.R."/>
            <person name="Vidigal T.H.D.A."/>
            <person name="Brescovit A.D."/>
            <person name="Santos A.J."/>
        </authorList>
    </citation>
    <scope>NUCLEOTIDE SEQUENCE</scope>
    <source>
        <tissue evidence="1">Shoot tissue taken approximately 20 cm above the soil surface</tissue>
    </source>
</reference>